<dbReference type="SUPFAM" id="SSF81340">
    <property type="entry name" value="Clc chloride channel"/>
    <property type="match status" value="1"/>
</dbReference>
<dbReference type="PANTHER" id="PTHR43427">
    <property type="entry name" value="CHLORIDE CHANNEL PROTEIN CLC-E"/>
    <property type="match status" value="1"/>
</dbReference>
<dbReference type="Pfam" id="PF00654">
    <property type="entry name" value="Voltage_CLC"/>
    <property type="match status" value="1"/>
</dbReference>
<dbReference type="InterPro" id="IPR014743">
    <property type="entry name" value="Cl-channel_core"/>
</dbReference>
<evidence type="ECO:0000256" key="9">
    <source>
        <dbReference type="ARBA" id="ARBA00023303"/>
    </source>
</evidence>
<dbReference type="InterPro" id="IPR050368">
    <property type="entry name" value="ClC-type_chloride_channel"/>
</dbReference>
<keyword evidence="9" id="KW-0407">Ion channel</keyword>
<accession>A0ABV3PWG2</accession>
<dbReference type="PRINTS" id="PR00762">
    <property type="entry name" value="CLCHANNEL"/>
</dbReference>
<evidence type="ECO:0000256" key="4">
    <source>
        <dbReference type="ARBA" id="ARBA00022989"/>
    </source>
</evidence>
<gene>
    <name evidence="11" type="ORF">ABXS05_30715</name>
</gene>
<dbReference type="Proteomes" id="UP001555786">
    <property type="component" value="Unassembled WGS sequence"/>
</dbReference>
<evidence type="ECO:0000256" key="3">
    <source>
        <dbReference type="ARBA" id="ARBA00022692"/>
    </source>
</evidence>
<feature type="transmembrane region" description="Helical" evidence="10">
    <location>
        <begin position="127"/>
        <end position="152"/>
    </location>
</feature>
<comment type="subcellular location">
    <subcellularLocation>
        <location evidence="1">Membrane</location>
        <topology evidence="1">Multi-pass membrane protein</topology>
    </subcellularLocation>
</comment>
<keyword evidence="12" id="KW-1185">Reference proteome</keyword>
<dbReference type="EMBL" id="JBFNQD010000020">
    <property type="protein sequence ID" value="MEW9309956.1"/>
    <property type="molecule type" value="Genomic_DNA"/>
</dbReference>
<protein>
    <submittedName>
        <fullName evidence="11">Chloride channel protein</fullName>
    </submittedName>
</protein>
<feature type="transmembrane region" description="Helical" evidence="10">
    <location>
        <begin position="243"/>
        <end position="267"/>
    </location>
</feature>
<keyword evidence="8" id="KW-0868">Chloride</keyword>
<evidence type="ECO:0000256" key="8">
    <source>
        <dbReference type="ARBA" id="ARBA00023214"/>
    </source>
</evidence>
<dbReference type="RefSeq" id="WP_367626529.1">
    <property type="nucleotide sequence ID" value="NZ_JBFNQD010000020.1"/>
</dbReference>
<comment type="caution">
    <text evidence="11">The sequence shown here is derived from an EMBL/GenBank/DDBJ whole genome shotgun (WGS) entry which is preliminary data.</text>
</comment>
<keyword evidence="6 10" id="KW-0472">Membrane</keyword>
<evidence type="ECO:0000256" key="6">
    <source>
        <dbReference type="ARBA" id="ARBA00023136"/>
    </source>
</evidence>
<dbReference type="PANTHER" id="PTHR43427:SF6">
    <property type="entry name" value="CHLORIDE CHANNEL PROTEIN CLC-E"/>
    <property type="match status" value="1"/>
</dbReference>
<dbReference type="Gene3D" id="1.10.3080.10">
    <property type="entry name" value="Clc chloride channel"/>
    <property type="match status" value="1"/>
</dbReference>
<evidence type="ECO:0000256" key="1">
    <source>
        <dbReference type="ARBA" id="ARBA00004141"/>
    </source>
</evidence>
<dbReference type="InterPro" id="IPR001807">
    <property type="entry name" value="ClC"/>
</dbReference>
<feature type="transmembrane region" description="Helical" evidence="10">
    <location>
        <begin position="329"/>
        <end position="354"/>
    </location>
</feature>
<name>A0ABV3PWG2_9HYPH</name>
<evidence type="ECO:0000256" key="2">
    <source>
        <dbReference type="ARBA" id="ARBA00022448"/>
    </source>
</evidence>
<evidence type="ECO:0000256" key="7">
    <source>
        <dbReference type="ARBA" id="ARBA00023173"/>
    </source>
</evidence>
<organism evidence="11 12">
    <name type="scientific">Labrys neptuniae</name>
    <dbReference type="NCBI Taxonomy" id="376174"/>
    <lineage>
        <taxon>Bacteria</taxon>
        <taxon>Pseudomonadati</taxon>
        <taxon>Pseudomonadota</taxon>
        <taxon>Alphaproteobacteria</taxon>
        <taxon>Hyphomicrobiales</taxon>
        <taxon>Xanthobacteraceae</taxon>
        <taxon>Labrys</taxon>
    </lineage>
</organism>
<keyword evidence="3 10" id="KW-0812">Transmembrane</keyword>
<keyword evidence="4 10" id="KW-1133">Transmembrane helix</keyword>
<feature type="transmembrane region" description="Helical" evidence="10">
    <location>
        <begin position="361"/>
        <end position="380"/>
    </location>
</feature>
<dbReference type="CDD" id="cd01034">
    <property type="entry name" value="EriC_like"/>
    <property type="match status" value="1"/>
</dbReference>
<evidence type="ECO:0000256" key="10">
    <source>
        <dbReference type="SAM" id="Phobius"/>
    </source>
</evidence>
<proteinExistence type="predicted"/>
<evidence type="ECO:0000313" key="11">
    <source>
        <dbReference type="EMBL" id="MEW9309956.1"/>
    </source>
</evidence>
<keyword evidence="2" id="KW-0813">Transport</keyword>
<keyword evidence="7" id="KW-0869">Chloride channel</keyword>
<reference evidence="11 12" key="1">
    <citation type="submission" date="2024-07" db="EMBL/GenBank/DDBJ databases">
        <title>Description of Labrys sedimenti sp. nov., isolated from a diclofenac-degrading enrichment culture.</title>
        <authorList>
            <person name="Tancsics A."/>
            <person name="Csepanyi A."/>
        </authorList>
    </citation>
    <scope>NUCLEOTIDE SEQUENCE [LARGE SCALE GENOMIC DNA]</scope>
    <source>
        <strain evidence="11 12">LMG 23578</strain>
    </source>
</reference>
<feature type="transmembrane region" description="Helical" evidence="10">
    <location>
        <begin position="199"/>
        <end position="223"/>
    </location>
</feature>
<sequence length="408" mass="41487">MLGLVALAFAWLADEASRLFLLLVDRAPYSPLIITPLGLAALVALTQRLAPAARGSGIPQVIAGAADPRRAIGAGLISMKTAILKCAGTVAALLVGASVGREGPTVQVSAAIMAYVHRTLRIDLSSAVVIAGGAAGVSAAFNTPLAGVAFAIEELAASYQQRLALLAMAAVMISGLVSQGIAGDYVYFGAVHQMIAFRLALVVSLAAGVIGGLCGGLFSQAVIAFGSTSWRPVAFMRSRPIALAAGCGVAIAMLGIVTGGETWGAGYDSAKMLVESQSQPLWFGPAKFLSTLITMLSGVPGGIFAPSLATGAGVGNLLSLFFPGEPLGAVVILGMTGYFVGVVRAPLTAVLIIAEMTDNRAMILPLLATAIIADGVSAFVCPQRLYHALSKAFTLRPAPQKPESTGQG</sequence>
<evidence type="ECO:0000313" key="12">
    <source>
        <dbReference type="Proteomes" id="UP001555786"/>
    </source>
</evidence>
<feature type="transmembrane region" description="Helical" evidence="10">
    <location>
        <begin position="164"/>
        <end position="187"/>
    </location>
</feature>
<evidence type="ECO:0000256" key="5">
    <source>
        <dbReference type="ARBA" id="ARBA00023065"/>
    </source>
</evidence>
<keyword evidence="5" id="KW-0406">Ion transport</keyword>